<dbReference type="Proteomes" id="UP000287701">
    <property type="component" value="Chromosome"/>
</dbReference>
<proteinExistence type="predicted"/>
<evidence type="ECO:0000313" key="2">
    <source>
        <dbReference type="Proteomes" id="UP000287701"/>
    </source>
</evidence>
<name>A0A3R5UUZ2_ORNRH</name>
<evidence type="ECO:0008006" key="3">
    <source>
        <dbReference type="Google" id="ProtNLM"/>
    </source>
</evidence>
<dbReference type="InterPro" id="IPR019694">
    <property type="entry name" value="Phage_HP1_Orf23"/>
</dbReference>
<sequence>MALPKVLFNIAKDGLGRIAEAGAKVPALICTGNTVSSKVQLGKSYQIFSITEAKDLGITEEENPFAYEQVKAFYRQAGDGAELWLMLVSDATTMTEMLDKEGNYAPKIIGDAKGEIRVLGVVKKPTGSESLTGGLDQDVQTAVVNGQALAEHFALKYMPFRVIISENAWNGEVADLTDYTESDYNKVSCLIGAENTDKYAAVGLILGKITSIPVQRKIHRVKDGNVLDIVAYFTDGTTIDSRADQWDAIDDKGYIFFRTFAGRSGYYFSGDKTLTRATDDFRTLSNGFVMDKAMLIAYDALVEELSDEVLLSADGSIHPAIIKSWQTKVESNLNGAMVEQGELSAVKVFINPKQDVLRSGKVVINIQLLPVGYAELIEVNIGFTTEIKE</sequence>
<gene>
    <name evidence="1" type="ORF">EQP59_07150</name>
</gene>
<reference evidence="1 2" key="1">
    <citation type="submission" date="2019-01" db="EMBL/GenBank/DDBJ databases">
        <title>Whole Genome of Ornithobacterium rhinotracheale FARPER-174b.</title>
        <authorList>
            <person name="Tataje-Lavanda L.A."/>
            <person name="Montalvan A."/>
            <person name="Montesinos R."/>
            <person name="Zimic M."/>
            <person name="Fernandez-Sanchez M."/>
            <person name="Fernandez-Diaz M."/>
        </authorList>
    </citation>
    <scope>NUCLEOTIDE SEQUENCE [LARGE SCALE GENOMIC DNA]</scope>
    <source>
        <strain evidence="1 2">FARPER-174b</strain>
    </source>
</reference>
<dbReference type="RefSeq" id="WP_128501569.1">
    <property type="nucleotide sequence ID" value="NZ_CP035107.1"/>
</dbReference>
<dbReference type="AlphaFoldDB" id="A0A3R5UUZ2"/>
<accession>A0A3R5UUZ2</accession>
<dbReference type="EMBL" id="CP035107">
    <property type="protein sequence ID" value="QAR31122.1"/>
    <property type="molecule type" value="Genomic_DNA"/>
</dbReference>
<dbReference type="OrthoDB" id="1318179at2"/>
<evidence type="ECO:0000313" key="1">
    <source>
        <dbReference type="EMBL" id="QAR31122.1"/>
    </source>
</evidence>
<organism evidence="1 2">
    <name type="scientific">Ornithobacterium rhinotracheale</name>
    <dbReference type="NCBI Taxonomy" id="28251"/>
    <lineage>
        <taxon>Bacteria</taxon>
        <taxon>Pseudomonadati</taxon>
        <taxon>Bacteroidota</taxon>
        <taxon>Flavobacteriia</taxon>
        <taxon>Flavobacteriales</taxon>
        <taxon>Weeksellaceae</taxon>
        <taxon>Ornithobacterium</taxon>
    </lineage>
</organism>
<protein>
    <recommendedName>
        <fullName evidence="3">DUF2586 family protein</fullName>
    </recommendedName>
</protein>
<dbReference type="Pfam" id="PF10758">
    <property type="entry name" value="DUF2586"/>
    <property type="match status" value="1"/>
</dbReference>